<gene>
    <name evidence="1" type="ORF">A4U43_UnF3800</name>
</gene>
<evidence type="ECO:0000313" key="2">
    <source>
        <dbReference type="Proteomes" id="UP000243459"/>
    </source>
</evidence>
<dbReference type="EMBL" id="KV863485">
    <property type="protein sequence ID" value="ONK55405.1"/>
    <property type="molecule type" value="Genomic_DNA"/>
</dbReference>
<sequence>MGEWGRFTERERWQRWRHGREVFGAGDGEALDPARDVEALSSGRVEETSGGGARGGLVRSGGCHRRGLWSSEVGSSRGAWVAAELKGKAAASGGLDDHGPSMWCN</sequence>
<evidence type="ECO:0000313" key="1">
    <source>
        <dbReference type="EMBL" id="ONK55405.1"/>
    </source>
</evidence>
<reference evidence="2" key="1">
    <citation type="journal article" date="2017" name="Nat. Commun.">
        <title>The asparagus genome sheds light on the origin and evolution of a young Y chromosome.</title>
        <authorList>
            <person name="Harkess A."/>
            <person name="Zhou J."/>
            <person name="Xu C."/>
            <person name="Bowers J.E."/>
            <person name="Van der Hulst R."/>
            <person name="Ayyampalayam S."/>
            <person name="Mercati F."/>
            <person name="Riccardi P."/>
            <person name="McKain M.R."/>
            <person name="Kakrana A."/>
            <person name="Tang H."/>
            <person name="Ray J."/>
            <person name="Groenendijk J."/>
            <person name="Arikit S."/>
            <person name="Mathioni S.M."/>
            <person name="Nakano M."/>
            <person name="Shan H."/>
            <person name="Telgmann-Rauber A."/>
            <person name="Kanno A."/>
            <person name="Yue Z."/>
            <person name="Chen H."/>
            <person name="Li W."/>
            <person name="Chen Y."/>
            <person name="Xu X."/>
            <person name="Zhang Y."/>
            <person name="Luo S."/>
            <person name="Chen H."/>
            <person name="Gao J."/>
            <person name="Mao Z."/>
            <person name="Pires J.C."/>
            <person name="Luo M."/>
            <person name="Kudrna D."/>
            <person name="Wing R.A."/>
            <person name="Meyers B.C."/>
            <person name="Yi K."/>
            <person name="Kong H."/>
            <person name="Lavrijsen P."/>
            <person name="Sunseri F."/>
            <person name="Falavigna A."/>
            <person name="Ye Y."/>
            <person name="Leebens-Mack J.H."/>
            <person name="Chen G."/>
        </authorList>
    </citation>
    <scope>NUCLEOTIDE SEQUENCE [LARGE SCALE GENOMIC DNA]</scope>
    <source>
        <strain evidence="2">cv. DH0086</strain>
    </source>
</reference>
<protein>
    <submittedName>
        <fullName evidence="1">Uncharacterized protein</fullName>
    </submittedName>
</protein>
<keyword evidence="2" id="KW-1185">Reference proteome</keyword>
<dbReference type="AlphaFoldDB" id="A0A1R3L720"/>
<dbReference type="Gramene" id="ONK55405">
    <property type="protein sequence ID" value="ONK55405"/>
    <property type="gene ID" value="A4U43_UnF3800"/>
</dbReference>
<organism evidence="1 2">
    <name type="scientific">Asparagus officinalis</name>
    <name type="common">Garden asparagus</name>
    <dbReference type="NCBI Taxonomy" id="4686"/>
    <lineage>
        <taxon>Eukaryota</taxon>
        <taxon>Viridiplantae</taxon>
        <taxon>Streptophyta</taxon>
        <taxon>Embryophyta</taxon>
        <taxon>Tracheophyta</taxon>
        <taxon>Spermatophyta</taxon>
        <taxon>Magnoliopsida</taxon>
        <taxon>Liliopsida</taxon>
        <taxon>Asparagales</taxon>
        <taxon>Asparagaceae</taxon>
        <taxon>Asparagoideae</taxon>
        <taxon>Asparagus</taxon>
    </lineage>
</organism>
<dbReference type="Proteomes" id="UP000243459">
    <property type="component" value="Unassembled WGS sequence"/>
</dbReference>
<name>A0A1R3L720_ASPOF</name>
<proteinExistence type="predicted"/>
<accession>A0A1R3L720</accession>